<dbReference type="InterPro" id="IPR009057">
    <property type="entry name" value="Homeodomain-like_sf"/>
</dbReference>
<comment type="caution">
    <text evidence="6">The sequence shown here is derived from an EMBL/GenBank/DDBJ whole genome shotgun (WGS) entry which is preliminary data.</text>
</comment>
<dbReference type="GO" id="GO:0003677">
    <property type="term" value="F:DNA binding"/>
    <property type="evidence" value="ECO:0007669"/>
    <property type="project" value="UniProtKB-UniRule"/>
</dbReference>
<keyword evidence="7" id="KW-1185">Reference proteome</keyword>
<protein>
    <recommendedName>
        <fullName evidence="5">Homeobox domain-containing protein</fullName>
    </recommendedName>
</protein>
<name>A0A8X7SCD1_BRACI</name>
<feature type="region of interest" description="Disordered" evidence="4">
    <location>
        <begin position="133"/>
        <end position="168"/>
    </location>
</feature>
<keyword evidence="2 3" id="KW-0238">DNA-binding</keyword>
<dbReference type="SUPFAM" id="SSF46689">
    <property type="entry name" value="Homeodomain-like"/>
    <property type="match status" value="1"/>
</dbReference>
<proteinExistence type="predicted"/>
<dbReference type="PROSITE" id="PS50071">
    <property type="entry name" value="HOMEOBOX_2"/>
    <property type="match status" value="1"/>
</dbReference>
<evidence type="ECO:0000256" key="2">
    <source>
        <dbReference type="PROSITE-ProRule" id="PRU00108"/>
    </source>
</evidence>
<dbReference type="GO" id="GO:0005634">
    <property type="term" value="C:nucleus"/>
    <property type="evidence" value="ECO:0007669"/>
    <property type="project" value="UniProtKB-SubCell"/>
</dbReference>
<dbReference type="Gene3D" id="1.10.10.60">
    <property type="entry name" value="Homeodomain-like"/>
    <property type="match status" value="1"/>
</dbReference>
<dbReference type="Proteomes" id="UP000886595">
    <property type="component" value="Unassembled WGS sequence"/>
</dbReference>
<evidence type="ECO:0000313" key="7">
    <source>
        <dbReference type="Proteomes" id="UP000886595"/>
    </source>
</evidence>
<dbReference type="InterPro" id="IPR044559">
    <property type="entry name" value="WOX13-like"/>
</dbReference>
<dbReference type="CDD" id="cd00086">
    <property type="entry name" value="homeodomain"/>
    <property type="match status" value="1"/>
</dbReference>
<organism evidence="6 7">
    <name type="scientific">Brassica carinata</name>
    <name type="common">Ethiopian mustard</name>
    <name type="synonym">Abyssinian cabbage</name>
    <dbReference type="NCBI Taxonomy" id="52824"/>
    <lineage>
        <taxon>Eukaryota</taxon>
        <taxon>Viridiplantae</taxon>
        <taxon>Streptophyta</taxon>
        <taxon>Embryophyta</taxon>
        <taxon>Tracheophyta</taxon>
        <taxon>Spermatophyta</taxon>
        <taxon>Magnoliopsida</taxon>
        <taxon>eudicotyledons</taxon>
        <taxon>Gunneridae</taxon>
        <taxon>Pentapetalae</taxon>
        <taxon>rosids</taxon>
        <taxon>malvids</taxon>
        <taxon>Brassicales</taxon>
        <taxon>Brassicaceae</taxon>
        <taxon>Brassiceae</taxon>
        <taxon>Brassica</taxon>
    </lineage>
</organism>
<keyword evidence="2 3" id="KW-0539">Nucleus</keyword>
<dbReference type="EMBL" id="JAAMPC010000007">
    <property type="protein sequence ID" value="KAG2303417.1"/>
    <property type="molecule type" value="Genomic_DNA"/>
</dbReference>
<dbReference type="OrthoDB" id="6159439at2759"/>
<evidence type="ECO:0000259" key="5">
    <source>
        <dbReference type="PROSITE" id="PS50071"/>
    </source>
</evidence>
<evidence type="ECO:0000256" key="3">
    <source>
        <dbReference type="RuleBase" id="RU000682"/>
    </source>
</evidence>
<sequence>MERESQNGTYVRRGVMTEEQMETLRKQIAVYAVICEQLALLHNSLSSFHPLSSGMNPNGGGYFDPLVASSSAHQRISTRNRWTPTSTQLQILESIYEERSGTPNRRRIREIATELSEHGQITETNVYNWFQNRRARSKRKQPPHTTTTDAGRAEDAAVTTDEKRSCGDSGGFESYEHILFPSPDLGIEHLLSRGELSGDFSSYRLT</sequence>
<dbReference type="AlphaFoldDB" id="A0A8X7SCD1"/>
<feature type="domain" description="Homeobox" evidence="5">
    <location>
        <begin position="75"/>
        <end position="140"/>
    </location>
</feature>
<feature type="compositionally biased region" description="Basic and acidic residues" evidence="4">
    <location>
        <begin position="151"/>
        <end position="166"/>
    </location>
</feature>
<dbReference type="SMART" id="SM00389">
    <property type="entry name" value="HOX"/>
    <property type="match status" value="1"/>
</dbReference>
<dbReference type="Pfam" id="PF00046">
    <property type="entry name" value="Homeodomain"/>
    <property type="match status" value="1"/>
</dbReference>
<gene>
    <name evidence="6" type="ORF">Bca52824_032068</name>
</gene>
<dbReference type="GO" id="GO:0003700">
    <property type="term" value="F:DNA-binding transcription factor activity"/>
    <property type="evidence" value="ECO:0007669"/>
    <property type="project" value="InterPro"/>
</dbReference>
<comment type="subcellular location">
    <subcellularLocation>
        <location evidence="1 2 3">Nucleus</location>
    </subcellularLocation>
</comment>
<accession>A0A8X7SCD1</accession>
<evidence type="ECO:0000313" key="6">
    <source>
        <dbReference type="EMBL" id="KAG2303417.1"/>
    </source>
</evidence>
<keyword evidence="2 3" id="KW-0371">Homeobox</keyword>
<dbReference type="PANTHER" id="PTHR46777">
    <property type="entry name" value="WUSCHEL-RELATED HOMEOBOX 13"/>
    <property type="match status" value="1"/>
</dbReference>
<feature type="compositionally biased region" description="Basic residues" evidence="4">
    <location>
        <begin position="133"/>
        <end position="142"/>
    </location>
</feature>
<evidence type="ECO:0000256" key="1">
    <source>
        <dbReference type="ARBA" id="ARBA00004123"/>
    </source>
</evidence>
<evidence type="ECO:0000256" key="4">
    <source>
        <dbReference type="SAM" id="MobiDB-lite"/>
    </source>
</evidence>
<reference evidence="6 7" key="1">
    <citation type="submission" date="2020-02" db="EMBL/GenBank/DDBJ databases">
        <authorList>
            <person name="Ma Q."/>
            <person name="Huang Y."/>
            <person name="Song X."/>
            <person name="Pei D."/>
        </authorList>
    </citation>
    <scope>NUCLEOTIDE SEQUENCE [LARGE SCALE GENOMIC DNA]</scope>
    <source>
        <strain evidence="6">Sxm20200214</strain>
        <tissue evidence="6">Leaf</tissue>
    </source>
</reference>
<dbReference type="PANTHER" id="PTHR46777:SF14">
    <property type="entry name" value="WUSCHEL-RELATED HOMEOBOX 10-RELATED"/>
    <property type="match status" value="1"/>
</dbReference>
<dbReference type="InterPro" id="IPR001356">
    <property type="entry name" value="HD"/>
</dbReference>
<feature type="DNA-binding region" description="Homeobox" evidence="2">
    <location>
        <begin position="77"/>
        <end position="141"/>
    </location>
</feature>